<proteinExistence type="predicted"/>
<evidence type="ECO:0000256" key="1">
    <source>
        <dbReference type="ARBA" id="ARBA00003761"/>
    </source>
</evidence>
<dbReference type="InterPro" id="IPR051602">
    <property type="entry name" value="ACC_Biotin_Carboxylase"/>
</dbReference>
<dbReference type="InterPro" id="IPR005482">
    <property type="entry name" value="Biotin_COase_C"/>
</dbReference>
<dbReference type="InterPro" id="IPR011761">
    <property type="entry name" value="ATP-grasp"/>
</dbReference>
<evidence type="ECO:0000256" key="5">
    <source>
        <dbReference type="ARBA" id="ARBA00017242"/>
    </source>
</evidence>
<evidence type="ECO:0000256" key="14">
    <source>
        <dbReference type="PROSITE-ProRule" id="PRU00409"/>
    </source>
</evidence>
<dbReference type="InterPro" id="IPR005481">
    <property type="entry name" value="BC-like_N"/>
</dbReference>
<dbReference type="GO" id="GO:0005524">
    <property type="term" value="F:ATP binding"/>
    <property type="evidence" value="ECO:0007669"/>
    <property type="project" value="UniProtKB-UniRule"/>
</dbReference>
<dbReference type="GO" id="GO:0004075">
    <property type="term" value="F:biotin carboxylase activity"/>
    <property type="evidence" value="ECO:0007669"/>
    <property type="project" value="UniProtKB-EC"/>
</dbReference>
<comment type="subunit">
    <text evidence="3 15">Acetyl-CoA carboxylase is a heterohexamer of biotin carboxyl carrier protein, biotin carboxylase and the two subunits of carboxyl transferase in a 2:2 complex.</text>
</comment>
<evidence type="ECO:0000256" key="2">
    <source>
        <dbReference type="ARBA" id="ARBA00004956"/>
    </source>
</evidence>
<keyword evidence="9 14" id="KW-0067">ATP-binding</keyword>
<evidence type="ECO:0000256" key="15">
    <source>
        <dbReference type="RuleBase" id="RU365063"/>
    </source>
</evidence>
<dbReference type="PROSITE" id="PS00867">
    <property type="entry name" value="CPSASE_2"/>
    <property type="match status" value="1"/>
</dbReference>
<comment type="pathway">
    <text evidence="2 15">Lipid metabolism; malonyl-CoA biosynthesis; malonyl-CoA from acetyl-CoA: step 1/1.</text>
</comment>
<evidence type="ECO:0000313" key="19">
    <source>
        <dbReference type="Proteomes" id="UP000515955"/>
    </source>
</evidence>
<dbReference type="Pfam" id="PF00289">
    <property type="entry name" value="Biotin_carb_N"/>
    <property type="match status" value="1"/>
</dbReference>
<comment type="catalytic activity">
    <reaction evidence="13 15">
        <text>N(6)-biotinyl-L-lysyl-[protein] + hydrogencarbonate + ATP = N(6)-carboxybiotinyl-L-lysyl-[protein] + ADP + phosphate + H(+)</text>
        <dbReference type="Rhea" id="RHEA:13501"/>
        <dbReference type="Rhea" id="RHEA-COMP:10505"/>
        <dbReference type="Rhea" id="RHEA-COMP:10506"/>
        <dbReference type="ChEBI" id="CHEBI:15378"/>
        <dbReference type="ChEBI" id="CHEBI:17544"/>
        <dbReference type="ChEBI" id="CHEBI:30616"/>
        <dbReference type="ChEBI" id="CHEBI:43474"/>
        <dbReference type="ChEBI" id="CHEBI:83144"/>
        <dbReference type="ChEBI" id="CHEBI:83145"/>
        <dbReference type="ChEBI" id="CHEBI:456216"/>
        <dbReference type="EC" id="6.3.4.14"/>
    </reaction>
</comment>
<protein>
    <recommendedName>
        <fullName evidence="5 15">Biotin carboxylase</fullName>
        <ecNumber evidence="4 15">6.3.4.14</ecNumber>
    </recommendedName>
    <alternativeName>
        <fullName evidence="12 15">Acetyl-coenzyme A carboxylase biotin carboxylase subunit A</fullName>
    </alternativeName>
</protein>
<evidence type="ECO:0000256" key="8">
    <source>
        <dbReference type="ARBA" id="ARBA00022741"/>
    </source>
</evidence>
<dbReference type="Pfam" id="PF02786">
    <property type="entry name" value="CPSase_L_D2"/>
    <property type="match status" value="1"/>
</dbReference>
<dbReference type="InterPro" id="IPR011764">
    <property type="entry name" value="Biotin_carboxylation_dom"/>
</dbReference>
<dbReference type="Pfam" id="PF02785">
    <property type="entry name" value="Biotin_carb_C"/>
    <property type="match status" value="1"/>
</dbReference>
<reference evidence="18 19" key="1">
    <citation type="submission" date="2020-08" db="EMBL/GenBank/DDBJ databases">
        <title>Genome sequence of Sphingomonas rhizophila KACC 19189T.</title>
        <authorList>
            <person name="Hyun D.-W."/>
            <person name="Bae J.-W."/>
        </authorList>
    </citation>
    <scope>NUCLEOTIDE SEQUENCE [LARGE SCALE GENOMIC DNA]</scope>
    <source>
        <strain evidence="18 19">KACC 19189</strain>
    </source>
</reference>
<dbReference type="GO" id="GO:0006633">
    <property type="term" value="P:fatty acid biosynthetic process"/>
    <property type="evidence" value="ECO:0007669"/>
    <property type="project" value="UniProtKB-KW"/>
</dbReference>
<dbReference type="InterPro" id="IPR005479">
    <property type="entry name" value="CPAse_ATP-bd"/>
</dbReference>
<evidence type="ECO:0000256" key="9">
    <source>
        <dbReference type="ARBA" id="ARBA00022840"/>
    </source>
</evidence>
<feature type="domain" description="Biotin carboxylation" evidence="17">
    <location>
        <begin position="2"/>
        <end position="445"/>
    </location>
</feature>
<evidence type="ECO:0000256" key="11">
    <source>
        <dbReference type="ARBA" id="ARBA00023267"/>
    </source>
</evidence>
<evidence type="ECO:0000259" key="17">
    <source>
        <dbReference type="PROSITE" id="PS50979"/>
    </source>
</evidence>
<dbReference type="Gene3D" id="3.30.470.20">
    <property type="entry name" value="ATP-grasp fold, B domain"/>
    <property type="match status" value="1"/>
</dbReference>
<keyword evidence="15" id="KW-0443">Lipid metabolism</keyword>
<evidence type="ECO:0000256" key="4">
    <source>
        <dbReference type="ARBA" id="ARBA00013263"/>
    </source>
</evidence>
<dbReference type="Proteomes" id="UP000515955">
    <property type="component" value="Chromosome"/>
</dbReference>
<keyword evidence="11 15" id="KW-0092">Biotin</keyword>
<keyword evidence="15" id="KW-0276">Fatty acid metabolism</keyword>
<dbReference type="GO" id="GO:2001295">
    <property type="term" value="P:malonyl-CoA biosynthetic process"/>
    <property type="evidence" value="ECO:0007669"/>
    <property type="project" value="UniProtKB-UniPathway"/>
</dbReference>
<dbReference type="InterPro" id="IPR011054">
    <property type="entry name" value="Rudment_hybrid_motif"/>
</dbReference>
<evidence type="ECO:0000256" key="13">
    <source>
        <dbReference type="ARBA" id="ARBA00048600"/>
    </source>
</evidence>
<dbReference type="NCBIfam" id="NF006367">
    <property type="entry name" value="PRK08591.1"/>
    <property type="match status" value="1"/>
</dbReference>
<accession>A0A7G9S8V4</accession>
<dbReference type="AlphaFoldDB" id="A0A7G9S8V4"/>
<dbReference type="SUPFAM" id="SSF51246">
    <property type="entry name" value="Rudiment single hybrid motif"/>
    <property type="match status" value="1"/>
</dbReference>
<evidence type="ECO:0000256" key="10">
    <source>
        <dbReference type="ARBA" id="ARBA00022842"/>
    </source>
</evidence>
<dbReference type="RefSeq" id="WP_187541279.1">
    <property type="nucleotide sequence ID" value="NZ_CP060717.1"/>
</dbReference>
<dbReference type="PANTHER" id="PTHR48095">
    <property type="entry name" value="PYRUVATE CARBOXYLASE SUBUNIT A"/>
    <property type="match status" value="1"/>
</dbReference>
<dbReference type="NCBIfam" id="TIGR00514">
    <property type="entry name" value="accC"/>
    <property type="match status" value="1"/>
</dbReference>
<evidence type="ECO:0000259" key="16">
    <source>
        <dbReference type="PROSITE" id="PS50975"/>
    </source>
</evidence>
<dbReference type="GO" id="GO:0046872">
    <property type="term" value="F:metal ion binding"/>
    <property type="evidence" value="ECO:0007669"/>
    <property type="project" value="UniProtKB-KW"/>
</dbReference>
<dbReference type="PANTHER" id="PTHR48095:SF2">
    <property type="entry name" value="BIOTIN CARBOXYLASE, CHLOROPLASTIC"/>
    <property type="match status" value="1"/>
</dbReference>
<dbReference type="SUPFAM" id="SSF52440">
    <property type="entry name" value="PreATP-grasp domain"/>
    <property type="match status" value="1"/>
</dbReference>
<dbReference type="PROSITE" id="PS50979">
    <property type="entry name" value="BC"/>
    <property type="match status" value="1"/>
</dbReference>
<comment type="function">
    <text evidence="1 15">This protein is a component of the acetyl coenzyme A carboxylase complex; first, biotin carboxylase catalyzes the carboxylation of the carrier protein and then the transcarboxylase transfers the carboxyl group to form malonyl-CoA.</text>
</comment>
<gene>
    <name evidence="18" type="primary">accC</name>
    <name evidence="18" type="ORF">H9L12_07915</name>
</gene>
<keyword evidence="6 15" id="KW-0436">Ligase</keyword>
<organism evidence="18 19">
    <name type="scientific">Sphingomonas rhizophila</name>
    <dbReference type="NCBI Taxonomy" id="2071607"/>
    <lineage>
        <taxon>Bacteria</taxon>
        <taxon>Pseudomonadati</taxon>
        <taxon>Pseudomonadota</taxon>
        <taxon>Alphaproteobacteria</taxon>
        <taxon>Sphingomonadales</taxon>
        <taxon>Sphingomonadaceae</taxon>
        <taxon>Sphingomonas</taxon>
    </lineage>
</organism>
<evidence type="ECO:0000256" key="12">
    <source>
        <dbReference type="ARBA" id="ARBA00033786"/>
    </source>
</evidence>
<dbReference type="EC" id="6.3.4.14" evidence="4 15"/>
<evidence type="ECO:0000256" key="7">
    <source>
        <dbReference type="ARBA" id="ARBA00022723"/>
    </source>
</evidence>
<dbReference type="PROSITE" id="PS50975">
    <property type="entry name" value="ATP_GRASP"/>
    <property type="match status" value="1"/>
</dbReference>
<dbReference type="FunFam" id="3.40.50.20:FF:000010">
    <property type="entry name" value="Propionyl-CoA carboxylase subunit alpha"/>
    <property type="match status" value="1"/>
</dbReference>
<dbReference type="FunFam" id="3.30.1490.20:FF:000018">
    <property type="entry name" value="Biotin carboxylase"/>
    <property type="match status" value="1"/>
</dbReference>
<keyword evidence="7" id="KW-0479">Metal-binding</keyword>
<dbReference type="SMART" id="SM00878">
    <property type="entry name" value="Biotin_carb_C"/>
    <property type="match status" value="1"/>
</dbReference>
<dbReference type="EMBL" id="CP060717">
    <property type="protein sequence ID" value="QNN64279.1"/>
    <property type="molecule type" value="Genomic_DNA"/>
</dbReference>
<name>A0A7G9S8V4_9SPHN</name>
<keyword evidence="15" id="KW-0444">Lipid biosynthesis</keyword>
<dbReference type="InterPro" id="IPR016185">
    <property type="entry name" value="PreATP-grasp_dom_sf"/>
</dbReference>
<keyword evidence="19" id="KW-1185">Reference proteome</keyword>
<dbReference type="KEGG" id="srhi:H9L12_07915"/>
<keyword evidence="8 14" id="KW-0547">Nucleotide-binding</keyword>
<sequence>MPIQKLLIANRGEIALRIHRACHEMGIKTVAVHSTADSDAMHVRLADEAVCIGPPPAKDSYLNIANIISAAEITHADAVHPGYGFLSENAQFAEIVESHNLIWVGPKPEHIRIMGDKVEAKRTAAKLGLPLVPGSPGPLDSVAEAREIAAEIGYPVLIKAASGGGGRGMKVVPSEDQLESLMGQASSEANAAFGDPTVYMEKYLGDPKHIEFQVFGDGEGEAIHLGERDCSIQRRHQKVIEEAPSPIITPEQREEMGEVVRKAMADMGYRGAGTIEFLYENGEFYFIEMNTRLQVEHPVTEMITGIDLVREQIRIAQGDGLTCRQDQINLHGHAIECRINAEDPQTFAPSPGLVKNYVAPGGMHVRVDSGLYAGYRVPPYYDSMIGKLIVFGTTRERCIMRLKRALEEFVVDGMKTTVPLHQRIIQTPEFAAGDYTIKWLEQWLDENPA</sequence>
<keyword evidence="15" id="KW-0275">Fatty acid biosynthesis</keyword>
<evidence type="ECO:0000256" key="6">
    <source>
        <dbReference type="ARBA" id="ARBA00022598"/>
    </source>
</evidence>
<evidence type="ECO:0000256" key="3">
    <source>
        <dbReference type="ARBA" id="ARBA00011750"/>
    </source>
</evidence>
<feature type="domain" description="ATP-grasp" evidence="16">
    <location>
        <begin position="121"/>
        <end position="317"/>
    </location>
</feature>
<dbReference type="InterPro" id="IPR004549">
    <property type="entry name" value="Acetyl_CoA_COase_biotin_COase"/>
</dbReference>
<keyword evidence="10" id="KW-0460">Magnesium</keyword>
<evidence type="ECO:0000313" key="18">
    <source>
        <dbReference type="EMBL" id="QNN64279.1"/>
    </source>
</evidence>
<dbReference type="SUPFAM" id="SSF56059">
    <property type="entry name" value="Glutathione synthetase ATP-binding domain-like"/>
    <property type="match status" value="1"/>
</dbReference>
<dbReference type="UniPathway" id="UPA00655">
    <property type="reaction ID" value="UER00711"/>
</dbReference>
<dbReference type="PROSITE" id="PS00866">
    <property type="entry name" value="CPSASE_1"/>
    <property type="match status" value="1"/>
</dbReference>